<dbReference type="RefSeq" id="WP_090078587.1">
    <property type="nucleotide sequence ID" value="NZ_FOQT01000001.1"/>
</dbReference>
<feature type="signal peptide" evidence="6">
    <location>
        <begin position="1"/>
        <end position="27"/>
    </location>
</feature>
<gene>
    <name evidence="8" type="ORF">SAMN05443292_0517</name>
</gene>
<reference evidence="8 9" key="1">
    <citation type="submission" date="2016-10" db="EMBL/GenBank/DDBJ databases">
        <authorList>
            <person name="de Groot N.N."/>
        </authorList>
    </citation>
    <scope>NUCLEOTIDE SEQUENCE [LARGE SCALE GENOMIC DNA]</scope>
    <source>
        <strain evidence="8 9">DSM 26000</strain>
    </source>
</reference>
<keyword evidence="2 6" id="KW-0732">Signal</keyword>
<dbReference type="InterPro" id="IPR005534">
    <property type="entry name" value="Curli_assmbl/transp-comp_CsgG"/>
</dbReference>
<evidence type="ECO:0000256" key="4">
    <source>
        <dbReference type="ARBA" id="ARBA00023139"/>
    </source>
</evidence>
<evidence type="ECO:0000256" key="3">
    <source>
        <dbReference type="ARBA" id="ARBA00023136"/>
    </source>
</evidence>
<dbReference type="Proteomes" id="UP000198931">
    <property type="component" value="Unassembled WGS sequence"/>
</dbReference>
<keyword evidence="1" id="KW-1003">Cell membrane</keyword>
<dbReference type="InterPro" id="IPR011250">
    <property type="entry name" value="OMP/PagP_B-barrel"/>
</dbReference>
<keyword evidence="4" id="KW-0564">Palmitate</keyword>
<evidence type="ECO:0000313" key="9">
    <source>
        <dbReference type="Proteomes" id="UP000198931"/>
    </source>
</evidence>
<dbReference type="GO" id="GO:0030288">
    <property type="term" value="C:outer membrane-bounded periplasmic space"/>
    <property type="evidence" value="ECO:0007669"/>
    <property type="project" value="InterPro"/>
</dbReference>
<sequence length="485" mass="54639">MLTKKKSNQKLMTVLSFAMLQSCSALFRPPTEKQNSTMGEITPYTKIIKSLPDPKEKVVVAVYKFKDQTGQYKPSENGTNWSTAIPQGTTSILIKALEDSKWFMPIERENISDLLNERQIIRTTRQEYSASNPVLNPANSSASNTSQNNTIQSLPPLLYAGIILEGGIVSYDTNIMTGGLGARYFGIGGSSQYRQDNVTVYLRAVSTSTGKILKTVYTSKTLLFQSVTGNLFRYVDTERLLEADIGITKNEPVQLAVKEAIEKSVYSLIIEGVKDKIWDVEPSKKSKIDSIIAEYNKEEIINDNFRIDNRILDSRRGKFGIGVNAESNTIKGDYNNAVMKPGYKINAKYFINDHFNIELNFAKFELENTDIFKRKFSSTDLNLEFLLMPNDKFTPYLFGGLGYVGYSYSYFNHLKPKAQAGAGLEYLITNYLGLQAYGEYDFGFNDDWDGLVAGKRDDNILKFGLGLNFYFGKNNNSKFSKIKKN</sequence>
<dbReference type="Gene3D" id="2.40.160.20">
    <property type="match status" value="1"/>
</dbReference>
<dbReference type="OrthoDB" id="1110708at2"/>
<feature type="domain" description="Outer membrane protein beta-barrel" evidence="7">
    <location>
        <begin position="316"/>
        <end position="469"/>
    </location>
</feature>
<accession>A0A1I3DJQ6</accession>
<evidence type="ECO:0000256" key="5">
    <source>
        <dbReference type="ARBA" id="ARBA00023288"/>
    </source>
</evidence>
<evidence type="ECO:0000256" key="2">
    <source>
        <dbReference type="ARBA" id="ARBA00022729"/>
    </source>
</evidence>
<dbReference type="STRING" id="1125876.SAMN05443292_0517"/>
<evidence type="ECO:0000313" key="8">
    <source>
        <dbReference type="EMBL" id="SFH86936.1"/>
    </source>
</evidence>
<keyword evidence="5" id="KW-0449">Lipoprotein</keyword>
<feature type="chain" id="PRO_5011664404" evidence="6">
    <location>
        <begin position="28"/>
        <end position="485"/>
    </location>
</feature>
<dbReference type="PANTHER" id="PTHR41164">
    <property type="entry name" value="CURLI PRODUCTION ASSEMBLY/TRANSPORT COMPONENT CSGG"/>
    <property type="match status" value="1"/>
</dbReference>
<evidence type="ECO:0000256" key="6">
    <source>
        <dbReference type="SAM" id="SignalP"/>
    </source>
</evidence>
<keyword evidence="3" id="KW-0472">Membrane</keyword>
<evidence type="ECO:0000259" key="7">
    <source>
        <dbReference type="Pfam" id="PF13505"/>
    </source>
</evidence>
<dbReference type="EMBL" id="FOQT01000001">
    <property type="protein sequence ID" value="SFH86936.1"/>
    <property type="molecule type" value="Genomic_DNA"/>
</dbReference>
<dbReference type="PANTHER" id="PTHR41164:SF1">
    <property type="entry name" value="CURLI PRODUCTION ASSEMBLY_TRANSPORT COMPONENT CSGG"/>
    <property type="match status" value="1"/>
</dbReference>
<dbReference type="AlphaFoldDB" id="A0A1I3DJQ6"/>
<dbReference type="Pfam" id="PF03783">
    <property type="entry name" value="CsgG"/>
    <property type="match status" value="1"/>
</dbReference>
<dbReference type="PROSITE" id="PS51257">
    <property type="entry name" value="PROKAR_LIPOPROTEIN"/>
    <property type="match status" value="1"/>
</dbReference>
<dbReference type="Gene3D" id="3.40.50.10610">
    <property type="entry name" value="ABC-type transport auxiliary lipoprotein component"/>
    <property type="match status" value="2"/>
</dbReference>
<proteinExistence type="predicted"/>
<dbReference type="InterPro" id="IPR027385">
    <property type="entry name" value="Beta-barrel_OMP"/>
</dbReference>
<protein>
    <submittedName>
        <fullName evidence="8">Curli production assembly/transport component CsgG</fullName>
    </submittedName>
</protein>
<evidence type="ECO:0000256" key="1">
    <source>
        <dbReference type="ARBA" id="ARBA00022475"/>
    </source>
</evidence>
<dbReference type="SUPFAM" id="SSF56925">
    <property type="entry name" value="OMPA-like"/>
    <property type="match status" value="1"/>
</dbReference>
<keyword evidence="9" id="KW-1185">Reference proteome</keyword>
<organism evidence="8 9">
    <name type="scientific">Halpernia frigidisoli</name>
    <dbReference type="NCBI Taxonomy" id="1125876"/>
    <lineage>
        <taxon>Bacteria</taxon>
        <taxon>Pseudomonadati</taxon>
        <taxon>Bacteroidota</taxon>
        <taxon>Flavobacteriia</taxon>
        <taxon>Flavobacteriales</taxon>
        <taxon>Weeksellaceae</taxon>
        <taxon>Chryseobacterium group</taxon>
        <taxon>Halpernia</taxon>
    </lineage>
</organism>
<dbReference type="Pfam" id="PF13505">
    <property type="entry name" value="OMP_b-brl"/>
    <property type="match status" value="1"/>
</dbReference>
<name>A0A1I3DJQ6_9FLAO</name>